<keyword evidence="3" id="KW-1185">Reference proteome</keyword>
<keyword evidence="1" id="KW-0732">Signal</keyword>
<sequence length="428" mass="46837">MQKILLLILTLFFLSGCSSDNGTDPVINDDGNSNMNNNVDPTNETPNIGNGNITLGATPCEGGLASVFPCDGYDLMFQMNLAAFNGNAGNDIWGWTDTSTNREYAVIGLDNGTAFVDITDAAAPIYLGKLLTATTAITWRDVKVYEDYAFVVSEAPNHGMQVFDLKRLRNVANPPEVFTADARYTGIGNAHNLVINEDNAFAYVVGTARNDAFNGGVHFIDLQNPSNPSPAGGYGANGYSHDAQVVTYNGPDPDYAGREIFVGANEDQIAIVDVTDKSNPVEIETLTYSNLAYTHQGWFTEDQRYFILGDELDETQFGFNSRTLVFDFTDLDNPILHMTYTGPTSAIDHNGYVLGNEFFLANYTAGMRVLDITDIENENITEKAFFDSYPSNNTAGFNGVWSVYPYFESGKILINDMNSGLFVVQKSN</sequence>
<dbReference type="PROSITE" id="PS51257">
    <property type="entry name" value="PROKAR_LIPOPROTEIN"/>
    <property type="match status" value="1"/>
</dbReference>
<reference evidence="2" key="1">
    <citation type="submission" date="2020-01" db="EMBL/GenBank/DDBJ databases">
        <title>Muricauda ochracea sp. nov., isolated from a tidal flat of Garorim bay in Korea.</title>
        <authorList>
            <person name="Kim D."/>
            <person name="Yoo Y."/>
            <person name="Kim J.-J."/>
        </authorList>
    </citation>
    <scope>NUCLEOTIDE SEQUENCE</scope>
    <source>
        <strain evidence="2">JGD-17</strain>
    </source>
</reference>
<gene>
    <name evidence="2" type="ORF">GTQ34_06490</name>
</gene>
<dbReference type="InterPro" id="IPR013211">
    <property type="entry name" value="LVIVD"/>
</dbReference>
<protein>
    <submittedName>
        <fullName evidence="2">Choice-of-anchor B family protein</fullName>
    </submittedName>
</protein>
<dbReference type="AlphaFoldDB" id="A0A964TC63"/>
<proteinExistence type="predicted"/>
<evidence type="ECO:0000313" key="2">
    <source>
        <dbReference type="EMBL" id="NAY91559.1"/>
    </source>
</evidence>
<name>A0A964TC63_9FLAO</name>
<dbReference type="PANTHER" id="PTHR38787:SF3">
    <property type="entry name" value="REGULATORY P DOMAIN-CONTAINING PROTEIN"/>
    <property type="match status" value="1"/>
</dbReference>
<dbReference type="SUPFAM" id="SSF75011">
    <property type="entry name" value="3-carboxy-cis,cis-mucoante lactonizing enzyme"/>
    <property type="match status" value="1"/>
</dbReference>
<dbReference type="Proteomes" id="UP000667650">
    <property type="component" value="Unassembled WGS sequence"/>
</dbReference>
<dbReference type="NCBIfam" id="TIGR04312">
    <property type="entry name" value="choice_anch_B"/>
    <property type="match status" value="1"/>
</dbReference>
<feature type="chain" id="PRO_5036706451" evidence="1">
    <location>
        <begin position="23"/>
        <end position="428"/>
    </location>
</feature>
<dbReference type="GO" id="GO:0005576">
    <property type="term" value="C:extracellular region"/>
    <property type="evidence" value="ECO:0007669"/>
    <property type="project" value="TreeGrafter"/>
</dbReference>
<evidence type="ECO:0000313" key="3">
    <source>
        <dbReference type="Proteomes" id="UP000667650"/>
    </source>
</evidence>
<dbReference type="InterPro" id="IPR027589">
    <property type="entry name" value="Choice_anch_B"/>
</dbReference>
<comment type="caution">
    <text evidence="2">The sequence shown here is derived from an EMBL/GenBank/DDBJ whole genome shotgun (WGS) entry which is preliminary data.</text>
</comment>
<evidence type="ECO:0000256" key="1">
    <source>
        <dbReference type="SAM" id="SignalP"/>
    </source>
</evidence>
<dbReference type="RefSeq" id="WP_166522974.1">
    <property type="nucleotide sequence ID" value="NZ_JAAABI010000002.1"/>
</dbReference>
<feature type="signal peptide" evidence="1">
    <location>
        <begin position="1"/>
        <end position="22"/>
    </location>
</feature>
<dbReference type="EMBL" id="JAAABI010000002">
    <property type="protein sequence ID" value="NAY91559.1"/>
    <property type="molecule type" value="Genomic_DNA"/>
</dbReference>
<dbReference type="PANTHER" id="PTHR38787">
    <property type="entry name" value="REGULATORY P DOMAIN-CONTAINING PROTEIN"/>
    <property type="match status" value="1"/>
</dbReference>
<dbReference type="Pfam" id="PF08309">
    <property type="entry name" value="LVIVD"/>
    <property type="match status" value="2"/>
</dbReference>
<accession>A0A964TC63</accession>
<organism evidence="2 3">
    <name type="scientific">Flagellimonas ochracea</name>
    <dbReference type="NCBI Taxonomy" id="2696472"/>
    <lineage>
        <taxon>Bacteria</taxon>
        <taxon>Pseudomonadati</taxon>
        <taxon>Bacteroidota</taxon>
        <taxon>Flavobacteriia</taxon>
        <taxon>Flavobacteriales</taxon>
        <taxon>Flavobacteriaceae</taxon>
        <taxon>Flagellimonas</taxon>
    </lineage>
</organism>